<dbReference type="AlphaFoldDB" id="J7RUK5"/>
<dbReference type="Gene3D" id="1.10.472.10">
    <property type="entry name" value="Cyclin-like"/>
    <property type="match status" value="1"/>
</dbReference>
<dbReference type="OMA" id="DIMSEYV"/>
<dbReference type="PANTHER" id="PTHR15615:SF27">
    <property type="entry name" value="PHO85 CYCLIN CLG1"/>
    <property type="match status" value="1"/>
</dbReference>
<dbReference type="eggNOG" id="ENOG502RYK1">
    <property type="taxonomic scope" value="Eukaryota"/>
</dbReference>
<dbReference type="CDD" id="cd20557">
    <property type="entry name" value="CYCLIN_ScPCL1-like"/>
    <property type="match status" value="1"/>
</dbReference>
<protein>
    <submittedName>
        <fullName evidence="2">Uncharacterized protein</fullName>
    </submittedName>
</protein>
<reference evidence="2 3" key="1">
    <citation type="journal article" date="2011" name="Proc. Natl. Acad. Sci. U.S.A.">
        <title>Evolutionary erosion of yeast sex chromosomes by mating-type switching accidents.</title>
        <authorList>
            <person name="Gordon J.L."/>
            <person name="Armisen D."/>
            <person name="Proux-Wera E."/>
            <person name="Oheigeartaigh S.S."/>
            <person name="Byrne K.P."/>
            <person name="Wolfe K.H."/>
        </authorList>
    </citation>
    <scope>NUCLEOTIDE SEQUENCE [LARGE SCALE GENOMIC DNA]</scope>
    <source>
        <strain evidence="3">ATCC MYA-139 / BCRC 22969 / CBS 8797 / CCRC 22969 / KCTC 17520 / NBRC 10181 / NCYC 3082</strain>
    </source>
</reference>
<dbReference type="STRING" id="1071383.J7RUK5"/>
<dbReference type="InterPro" id="IPR013922">
    <property type="entry name" value="Cyclin_PHO80-like"/>
</dbReference>
<gene>
    <name evidence="2" type="primary">KNAG0B00540</name>
    <name evidence="2" type="ordered locus">KNAG_0B00540</name>
</gene>
<organism evidence="2 3">
    <name type="scientific">Huiozyma naganishii (strain ATCC MYA-139 / BCRC 22969 / CBS 8797 / KCTC 17520 / NBRC 10181 / NCYC 3082 / Yp74L-3)</name>
    <name type="common">Yeast</name>
    <name type="synonym">Kazachstania naganishii</name>
    <dbReference type="NCBI Taxonomy" id="1071383"/>
    <lineage>
        <taxon>Eukaryota</taxon>
        <taxon>Fungi</taxon>
        <taxon>Dikarya</taxon>
        <taxon>Ascomycota</taxon>
        <taxon>Saccharomycotina</taxon>
        <taxon>Saccharomycetes</taxon>
        <taxon>Saccharomycetales</taxon>
        <taxon>Saccharomycetaceae</taxon>
        <taxon>Huiozyma</taxon>
    </lineage>
</organism>
<dbReference type="EMBL" id="HE978315">
    <property type="protein sequence ID" value="CCK68502.1"/>
    <property type="molecule type" value="Genomic_DNA"/>
</dbReference>
<feature type="region of interest" description="Disordered" evidence="1">
    <location>
        <begin position="302"/>
        <end position="324"/>
    </location>
</feature>
<feature type="compositionally biased region" description="Low complexity" evidence="1">
    <location>
        <begin position="302"/>
        <end position="316"/>
    </location>
</feature>
<dbReference type="GO" id="GO:0019901">
    <property type="term" value="F:protein kinase binding"/>
    <property type="evidence" value="ECO:0007669"/>
    <property type="project" value="InterPro"/>
</dbReference>
<dbReference type="OrthoDB" id="244495at2759"/>
<dbReference type="GO" id="GO:0016538">
    <property type="term" value="F:cyclin-dependent protein serine/threonine kinase regulator activity"/>
    <property type="evidence" value="ECO:0007669"/>
    <property type="project" value="TreeGrafter"/>
</dbReference>
<reference evidence="3" key="2">
    <citation type="submission" date="2012-08" db="EMBL/GenBank/DDBJ databases">
        <title>Genome sequence of Kazachstania naganishii.</title>
        <authorList>
            <person name="Gordon J.L."/>
            <person name="Armisen D."/>
            <person name="Proux-Wera E."/>
            <person name="OhEigeartaigh S.S."/>
            <person name="Byrne K.P."/>
            <person name="Wolfe K.H."/>
        </authorList>
    </citation>
    <scope>NUCLEOTIDE SEQUENCE [LARGE SCALE GENOMIC DNA]</scope>
    <source>
        <strain evidence="3">ATCC MYA-139 / BCRC 22969 / CBS 8797 / CCRC 22969 / KCTC 17520 / NBRC 10181 / NCYC 3082</strain>
    </source>
</reference>
<proteinExistence type="predicted"/>
<dbReference type="RefSeq" id="XP_022462748.1">
    <property type="nucleotide sequence ID" value="XM_022611329.1"/>
</dbReference>
<evidence type="ECO:0000313" key="3">
    <source>
        <dbReference type="Proteomes" id="UP000006310"/>
    </source>
</evidence>
<dbReference type="GeneID" id="34524152"/>
<name>J7RUK5_HUIN7</name>
<keyword evidence="3" id="KW-1185">Reference proteome</keyword>
<dbReference type="GO" id="GO:0000307">
    <property type="term" value="C:cyclin-dependent protein kinase holoenzyme complex"/>
    <property type="evidence" value="ECO:0007669"/>
    <property type="project" value="UniProtKB-ARBA"/>
</dbReference>
<dbReference type="GO" id="GO:0005634">
    <property type="term" value="C:nucleus"/>
    <property type="evidence" value="ECO:0007669"/>
    <property type="project" value="TreeGrafter"/>
</dbReference>
<dbReference type="KEGG" id="kng:KNAG_0B00540"/>
<evidence type="ECO:0000256" key="1">
    <source>
        <dbReference type="SAM" id="MobiDB-lite"/>
    </source>
</evidence>
<dbReference type="HOGENOM" id="CLU_034017_0_0_1"/>
<evidence type="ECO:0000313" key="2">
    <source>
        <dbReference type="EMBL" id="CCK68502.1"/>
    </source>
</evidence>
<accession>J7RUK5</accession>
<sequence>MIQHVGTGIPPVLHEYYPHNVQAQHQYSDPAHVLPLPKPQYYNRCVNNASYQHPGSYHSTAVPHQQPTILPPPGMSYTGQMGLPVQLPLPRQQSPLAFSQPVAAAAAAGAPPTVLVQVPTTTMPATFPNEKVNGGVSQVLDYNIDIMSEYVVKSAYIAFGQKFDLEGPQRATDLLFVKSIKSVLNATRLPSVSIFLSLDFLFKYLQKDPEAFRHGDDLDTIMQGAYQNVILGFVLANKFNDDKTFTNSSWSQASSLELSVINQLERHWLEVFEWDLYDDRFQYYEDFAHSFDVFVLEKQQQQQQQQKQQQSASQSSTPMLSGAPSENIQFCSSPITPVFSSTFDETFNVECNNNYSLINIVDYPYYNVSSPVMATMKDNDFSNVNGFNYDFYNFSSAYAAPAPAPPLPRVIPAPMQHQHAAPAQAPVSVPTLHFNYNNNPTWNNTDLTNFHVSSMRNNTSYSAVC</sequence>
<dbReference type="PANTHER" id="PTHR15615">
    <property type="match status" value="1"/>
</dbReference>
<dbReference type="Proteomes" id="UP000006310">
    <property type="component" value="Chromosome 2"/>
</dbReference>